<feature type="chain" id="PRO_5022679408" description="DUF5666 domain-containing protein" evidence="1">
    <location>
        <begin position="22"/>
        <end position="123"/>
    </location>
</feature>
<dbReference type="RefSeq" id="WP_276657930.1">
    <property type="nucleotide sequence ID" value="NZ_SSFD01000103.1"/>
</dbReference>
<feature type="signal peptide" evidence="1">
    <location>
        <begin position="1"/>
        <end position="21"/>
    </location>
</feature>
<keyword evidence="1" id="KW-0732">Signal</keyword>
<organism evidence="2 3">
    <name type="scientific">Thauera aminoaromatica</name>
    <dbReference type="NCBI Taxonomy" id="164330"/>
    <lineage>
        <taxon>Bacteria</taxon>
        <taxon>Pseudomonadati</taxon>
        <taxon>Pseudomonadota</taxon>
        <taxon>Betaproteobacteria</taxon>
        <taxon>Rhodocyclales</taxon>
        <taxon>Zoogloeaceae</taxon>
        <taxon>Thauera</taxon>
    </lineage>
</organism>
<evidence type="ECO:0008006" key="4">
    <source>
        <dbReference type="Google" id="ProtNLM"/>
    </source>
</evidence>
<reference evidence="2 3" key="1">
    <citation type="submission" date="2018-09" db="EMBL/GenBank/DDBJ databases">
        <title>Metagenome Assembled Genomes from an Advanced Water Purification Facility.</title>
        <authorList>
            <person name="Stamps B.W."/>
            <person name="Spear J.R."/>
        </authorList>
    </citation>
    <scope>NUCLEOTIDE SEQUENCE [LARGE SCALE GENOMIC DNA]</scope>
    <source>
        <strain evidence="2">Bin_27_1</strain>
    </source>
</reference>
<dbReference type="AlphaFoldDB" id="A0A5C7STJ3"/>
<dbReference type="EMBL" id="SSFD01000103">
    <property type="protein sequence ID" value="TXH86682.1"/>
    <property type="molecule type" value="Genomic_DNA"/>
</dbReference>
<evidence type="ECO:0000313" key="3">
    <source>
        <dbReference type="Proteomes" id="UP000321192"/>
    </source>
</evidence>
<evidence type="ECO:0000256" key="1">
    <source>
        <dbReference type="SAM" id="SignalP"/>
    </source>
</evidence>
<comment type="caution">
    <text evidence="2">The sequence shown here is derived from an EMBL/GenBank/DDBJ whole genome shotgun (WGS) entry which is preliminary data.</text>
</comment>
<sequence>MKKFSMVLGASLVALSLTALAHGDAKPMHGGTVQVASDVAYELVPQANGAAVYVVDHDKPADATKMSGKLTVLTGTQKAEAELKPAGGNKLEASNVTVGSGSKVVASIKGADGKTASVRFSVK</sequence>
<protein>
    <recommendedName>
        <fullName evidence="4">DUF5666 domain-containing protein</fullName>
    </recommendedName>
</protein>
<name>A0A5C7STJ3_THASP</name>
<evidence type="ECO:0000313" key="2">
    <source>
        <dbReference type="EMBL" id="TXH86682.1"/>
    </source>
</evidence>
<proteinExistence type="predicted"/>
<accession>A0A5C7STJ3</accession>
<dbReference type="Proteomes" id="UP000321192">
    <property type="component" value="Unassembled WGS sequence"/>
</dbReference>
<gene>
    <name evidence="2" type="ORF">E6Q80_07260</name>
</gene>